<feature type="region of interest" description="Disordered" evidence="1">
    <location>
        <begin position="403"/>
        <end position="429"/>
    </location>
</feature>
<feature type="region of interest" description="Disordered" evidence="1">
    <location>
        <begin position="115"/>
        <end position="151"/>
    </location>
</feature>
<feature type="compositionally biased region" description="Polar residues" evidence="1">
    <location>
        <begin position="308"/>
        <end position="319"/>
    </location>
</feature>
<feature type="compositionally biased region" description="Basic and acidic residues" evidence="1">
    <location>
        <begin position="121"/>
        <end position="133"/>
    </location>
</feature>
<reference evidence="2 3" key="1">
    <citation type="submission" date="2019-05" db="EMBL/GenBank/DDBJ databases">
        <title>Another draft genome of Portunus trituberculatus and its Hox gene families provides insights of decapod evolution.</title>
        <authorList>
            <person name="Jeong J.-H."/>
            <person name="Song I."/>
            <person name="Kim S."/>
            <person name="Choi T."/>
            <person name="Kim D."/>
            <person name="Ryu S."/>
            <person name="Kim W."/>
        </authorList>
    </citation>
    <scope>NUCLEOTIDE SEQUENCE [LARGE SCALE GENOMIC DNA]</scope>
    <source>
        <tissue evidence="2">Muscle</tissue>
    </source>
</reference>
<feature type="compositionally biased region" description="Low complexity" evidence="1">
    <location>
        <begin position="224"/>
        <end position="237"/>
    </location>
</feature>
<feature type="compositionally biased region" description="Basic and acidic residues" evidence="1">
    <location>
        <begin position="355"/>
        <end position="376"/>
    </location>
</feature>
<feature type="region of interest" description="Disordered" evidence="1">
    <location>
        <begin position="175"/>
        <end position="376"/>
    </location>
</feature>
<keyword evidence="3" id="KW-1185">Reference proteome</keyword>
<accession>A0A5B7HJR9</accession>
<dbReference type="AlphaFoldDB" id="A0A5B7HJR9"/>
<feature type="compositionally biased region" description="Low complexity" evidence="1">
    <location>
        <begin position="403"/>
        <end position="412"/>
    </location>
</feature>
<feature type="compositionally biased region" description="Basic and acidic residues" evidence="1">
    <location>
        <begin position="82"/>
        <end position="92"/>
    </location>
</feature>
<evidence type="ECO:0000256" key="1">
    <source>
        <dbReference type="SAM" id="MobiDB-lite"/>
    </source>
</evidence>
<dbReference type="OrthoDB" id="60033at2759"/>
<gene>
    <name evidence="2" type="ORF">E2C01_064672</name>
</gene>
<feature type="compositionally biased region" description="Basic and acidic residues" evidence="1">
    <location>
        <begin position="20"/>
        <end position="44"/>
    </location>
</feature>
<proteinExistence type="predicted"/>
<feature type="region of interest" description="Disordered" evidence="1">
    <location>
        <begin position="1"/>
        <end position="102"/>
    </location>
</feature>
<feature type="compositionally biased region" description="Basic and acidic residues" evidence="1">
    <location>
        <begin position="199"/>
        <end position="210"/>
    </location>
</feature>
<sequence>MGDLKVEGGGRMVNGGGDLIVKDGESNDAHETDSGIHSGDDVVDRGCGGETGRGRRARQREPHREGDVETVMDGAVEEQAENEERQEDKSWEEMSFSTKEADDLKVIDLDQDALGHRRQLKNFDRNYSGDRRVSPRYGYVDTSDKDSDAEGALTDGLVAASARDRWDASPECYKVSTDRAVYGRESESPDTDITVLMLDHSRSGSERGLDAKYSLPPDPEDDAATPASNVSPVSSPVHGDGAESPMPDHRESTWSQAYGTNPEIRIRKDSSDWNESRTPSPPSGEGSRSPDNSSADGRYSVNKKFVSKSLSEGTIQSDPTRGRVFPSLGENRGSCRGAQCRLDIQEELPEDVEDGGERDNRDTKSRGRRERRGEEWQMKDTLMVPGERPTRRGLGRLGITYDDALSLSSPSSPEDEESRRFSHSSAELTPPQERFLATCTRSARLCRDALWAAVVVAV</sequence>
<dbReference type="Proteomes" id="UP000324222">
    <property type="component" value="Unassembled WGS sequence"/>
</dbReference>
<feature type="compositionally biased region" description="Basic and acidic residues" evidence="1">
    <location>
        <begin position="264"/>
        <end position="275"/>
    </location>
</feature>
<comment type="caution">
    <text evidence="2">The sequence shown here is derived from an EMBL/GenBank/DDBJ whole genome shotgun (WGS) entry which is preliminary data.</text>
</comment>
<evidence type="ECO:0000313" key="2">
    <source>
        <dbReference type="EMBL" id="MPC70423.1"/>
    </source>
</evidence>
<feature type="compositionally biased region" description="Acidic residues" evidence="1">
    <location>
        <begin position="345"/>
        <end position="354"/>
    </location>
</feature>
<protein>
    <submittedName>
        <fullName evidence="2">Uncharacterized protein</fullName>
    </submittedName>
</protein>
<organism evidence="2 3">
    <name type="scientific">Portunus trituberculatus</name>
    <name type="common">Swimming crab</name>
    <name type="synonym">Neptunus trituberculatus</name>
    <dbReference type="NCBI Taxonomy" id="210409"/>
    <lineage>
        <taxon>Eukaryota</taxon>
        <taxon>Metazoa</taxon>
        <taxon>Ecdysozoa</taxon>
        <taxon>Arthropoda</taxon>
        <taxon>Crustacea</taxon>
        <taxon>Multicrustacea</taxon>
        <taxon>Malacostraca</taxon>
        <taxon>Eumalacostraca</taxon>
        <taxon>Eucarida</taxon>
        <taxon>Decapoda</taxon>
        <taxon>Pleocyemata</taxon>
        <taxon>Brachyura</taxon>
        <taxon>Eubrachyura</taxon>
        <taxon>Portunoidea</taxon>
        <taxon>Portunidae</taxon>
        <taxon>Portuninae</taxon>
        <taxon>Portunus</taxon>
    </lineage>
</organism>
<feature type="compositionally biased region" description="Gly residues" evidence="1">
    <location>
        <begin position="9"/>
        <end position="18"/>
    </location>
</feature>
<dbReference type="EMBL" id="VSRR010031110">
    <property type="protein sequence ID" value="MPC70423.1"/>
    <property type="molecule type" value="Genomic_DNA"/>
</dbReference>
<evidence type="ECO:0000313" key="3">
    <source>
        <dbReference type="Proteomes" id="UP000324222"/>
    </source>
</evidence>
<name>A0A5B7HJR9_PORTR</name>